<dbReference type="OrthoDB" id="7593840at2"/>
<gene>
    <name evidence="2" type="ordered locus">Caka_2621</name>
</gene>
<dbReference type="RefSeq" id="WP_013044359.1">
    <property type="nucleotide sequence ID" value="NC_014008.1"/>
</dbReference>
<evidence type="ECO:0000313" key="2">
    <source>
        <dbReference type="EMBL" id="ADE55637.1"/>
    </source>
</evidence>
<dbReference type="HOGENOM" id="CLU_495149_0_0_0"/>
<accession>D5EPC7</accession>
<dbReference type="AlphaFoldDB" id="D5EPC7"/>
<evidence type="ECO:0000256" key="1">
    <source>
        <dbReference type="SAM" id="SignalP"/>
    </source>
</evidence>
<dbReference type="STRING" id="583355.Caka_2621"/>
<dbReference type="EMBL" id="CP001998">
    <property type="protein sequence ID" value="ADE55637.1"/>
    <property type="molecule type" value="Genomic_DNA"/>
</dbReference>
<reference evidence="2 3" key="1">
    <citation type="journal article" date="2010" name="Stand. Genomic Sci.">
        <title>Complete genome sequence of Coraliomargarita akajimensis type strain (04OKA010-24).</title>
        <authorList>
            <person name="Mavromatis K."/>
            <person name="Abt B."/>
            <person name="Brambilla E."/>
            <person name="Lapidus A."/>
            <person name="Copeland A."/>
            <person name="Deshpande S."/>
            <person name="Nolan M."/>
            <person name="Lucas S."/>
            <person name="Tice H."/>
            <person name="Cheng J.F."/>
            <person name="Han C."/>
            <person name="Detter J.C."/>
            <person name="Woyke T."/>
            <person name="Goodwin L."/>
            <person name="Pitluck S."/>
            <person name="Held B."/>
            <person name="Brettin T."/>
            <person name="Tapia R."/>
            <person name="Ivanova N."/>
            <person name="Mikhailova N."/>
            <person name="Pati A."/>
            <person name="Liolios K."/>
            <person name="Chen A."/>
            <person name="Palaniappan K."/>
            <person name="Land M."/>
            <person name="Hauser L."/>
            <person name="Chang Y.J."/>
            <person name="Jeffries C.D."/>
            <person name="Rohde M."/>
            <person name="Goker M."/>
            <person name="Bristow J."/>
            <person name="Eisen J.A."/>
            <person name="Markowitz V."/>
            <person name="Hugenholtz P."/>
            <person name="Klenk H.P."/>
            <person name="Kyrpides N.C."/>
        </authorList>
    </citation>
    <scope>NUCLEOTIDE SEQUENCE [LARGE SCALE GENOMIC DNA]</scope>
    <source>
        <strain evidence="3">DSM 45221 / IAM 15411 / JCM 23193 / KCTC 12865</strain>
    </source>
</reference>
<keyword evidence="1" id="KW-0732">Signal</keyword>
<sequence>MPVLRTFILLLLTACSSFAQLTPNPLVERRIDPQLLDTVVSPLAQDLGFVSSIDLEIKRGTRSQKESGLVIYDPYTHYGIDLFLQLEPSEDRHTLSARDLRRMLDQRMRQQHRMPKSYTLYDSNSIRILKESENGETVIGFAYRPQVLTRELRLFKFIEGRVYTKGDQLDRIELINTRSFFNAGMEIERYKEVFYFRKQPGGGYLISSSTLEVDAYRFGTPYEIRATGEVLNYSNEAGPLAWWRAEAPQLASYELENPDLQTIRVKLDRTLPFYGNAVRKHGFDLPKPVGIQTIFRWQHTDLQFTSFSINGSNSVEALFDPDNSSAEIHSRATTIRGDVFLLPFLNVSAFASKVDSTVDLDVAPTDAFKLLVPGIPDKFELEIPVDTTVAGIGTTVAAGYRQFFFSLSASYAKSVTGDGTNESNQYVILPIAGYQILSTRTRIMAGAEYLALEERMKGSLRISPTETFDYDIGVEGENWAGIFGVQQEFGRHWEAIAMVGLGETRTAATFSLGYRF</sequence>
<keyword evidence="3" id="KW-1185">Reference proteome</keyword>
<feature type="chain" id="PRO_5003071331" evidence="1">
    <location>
        <begin position="20"/>
        <end position="516"/>
    </location>
</feature>
<feature type="signal peptide" evidence="1">
    <location>
        <begin position="1"/>
        <end position="19"/>
    </location>
</feature>
<dbReference type="KEGG" id="caa:Caka_2621"/>
<proteinExistence type="predicted"/>
<dbReference type="Proteomes" id="UP000000925">
    <property type="component" value="Chromosome"/>
</dbReference>
<name>D5EPC7_CORAD</name>
<evidence type="ECO:0000313" key="3">
    <source>
        <dbReference type="Proteomes" id="UP000000925"/>
    </source>
</evidence>
<protein>
    <submittedName>
        <fullName evidence="2">Uncharacterized protein</fullName>
    </submittedName>
</protein>
<dbReference type="eggNOG" id="ENOG502ZB4W">
    <property type="taxonomic scope" value="Bacteria"/>
</dbReference>
<organism evidence="2 3">
    <name type="scientific">Coraliomargarita akajimensis (strain DSM 45221 / IAM 15411 / JCM 23193 / KCTC 12865 / 04OKA010-24)</name>
    <dbReference type="NCBI Taxonomy" id="583355"/>
    <lineage>
        <taxon>Bacteria</taxon>
        <taxon>Pseudomonadati</taxon>
        <taxon>Verrucomicrobiota</taxon>
        <taxon>Opitutia</taxon>
        <taxon>Puniceicoccales</taxon>
        <taxon>Coraliomargaritaceae</taxon>
        <taxon>Coraliomargarita</taxon>
    </lineage>
</organism>